<dbReference type="Proteomes" id="UP000321723">
    <property type="component" value="Unassembled WGS sequence"/>
</dbReference>
<dbReference type="Pfam" id="PF03881">
    <property type="entry name" value="Fructosamin_kin"/>
    <property type="match status" value="1"/>
</dbReference>
<dbReference type="AlphaFoldDB" id="A0A511FF18"/>
<dbReference type="EMBL" id="BJVQ01000032">
    <property type="protein sequence ID" value="GEL47184.1"/>
    <property type="molecule type" value="Genomic_DNA"/>
</dbReference>
<evidence type="ECO:0000313" key="4">
    <source>
        <dbReference type="Proteomes" id="UP000321723"/>
    </source>
</evidence>
<dbReference type="InterPro" id="IPR016477">
    <property type="entry name" value="Fructo-/Ketosamine-3-kinase"/>
</dbReference>
<dbReference type="GO" id="GO:0016301">
    <property type="term" value="F:kinase activity"/>
    <property type="evidence" value="ECO:0007669"/>
    <property type="project" value="UniProtKB-UniRule"/>
</dbReference>
<sequence length="254" mass="27261">METFRKQRAGAPPGFFACEAAGLRWLAVRGGAPVAAVLDVGADHLDVERLAEVPPTRRAARELGARLAVTHDAGAPAFGAPPAGWEGDGFFGPLDQPVPMPAGDHDRWGAFLADCRIDPLARAAERRHALGPDDLALLGRLADVLRRGDLDDDEPPARLHGDLWSGNVLWSPAGATLIDPAAHGGHRETDLAMLALFGCPHLPDLLDAYQEVHPLRRGWQHRVALHQVYPVGMHAVLFGGGYAAQLRRLVAPYV</sequence>
<name>A0A511FF18_9CELL</name>
<dbReference type="InterPro" id="IPR011009">
    <property type="entry name" value="Kinase-like_dom_sf"/>
</dbReference>
<accession>A0A511FF18</accession>
<comment type="similarity">
    <text evidence="1">Belongs to the fructosamine kinase family.</text>
</comment>
<proteinExistence type="inferred from homology"/>
<dbReference type="RefSeq" id="WP_146838063.1">
    <property type="nucleotide sequence ID" value="NZ_BJVQ01000032.1"/>
</dbReference>
<comment type="caution">
    <text evidence="2">The sequence shown here is derived from an EMBL/GenBank/DDBJ whole genome shotgun (WGS) entry which is preliminary data.</text>
</comment>
<protein>
    <submittedName>
        <fullName evidence="2">Fructosamine kinase</fullName>
    </submittedName>
    <submittedName>
        <fullName evidence="3">Fructosamine-3-kinase</fullName>
    </submittedName>
</protein>
<dbReference type="Proteomes" id="UP000564629">
    <property type="component" value="Unassembled WGS sequence"/>
</dbReference>
<evidence type="ECO:0000313" key="5">
    <source>
        <dbReference type="Proteomes" id="UP000564629"/>
    </source>
</evidence>
<dbReference type="Gene3D" id="1.20.1270.240">
    <property type="match status" value="1"/>
</dbReference>
<gene>
    <name evidence="2" type="ORF">CHO01_23000</name>
    <name evidence="3" type="ORF">HNR08_004067</name>
</gene>
<keyword evidence="4" id="KW-1185">Reference proteome</keyword>
<reference evidence="3 5" key="2">
    <citation type="submission" date="2020-08" db="EMBL/GenBank/DDBJ databases">
        <title>Sequencing the genomes of 1000 actinobacteria strains.</title>
        <authorList>
            <person name="Klenk H.-P."/>
        </authorList>
    </citation>
    <scope>NUCLEOTIDE SEQUENCE [LARGE SCALE GENOMIC DNA]</scope>
    <source>
        <strain evidence="3 5">DSM 9581</strain>
    </source>
</reference>
<dbReference type="EMBL" id="JACHDN010000001">
    <property type="protein sequence ID" value="MBB5475331.1"/>
    <property type="molecule type" value="Genomic_DNA"/>
</dbReference>
<dbReference type="Gene3D" id="3.30.200.20">
    <property type="entry name" value="Phosphorylase Kinase, domain 1"/>
    <property type="match status" value="1"/>
</dbReference>
<dbReference type="PANTHER" id="PTHR12149:SF8">
    <property type="entry name" value="PROTEIN-RIBULOSAMINE 3-KINASE"/>
    <property type="match status" value="1"/>
</dbReference>
<evidence type="ECO:0000313" key="2">
    <source>
        <dbReference type="EMBL" id="GEL47184.1"/>
    </source>
</evidence>
<dbReference type="OrthoDB" id="5291879at2"/>
<dbReference type="Gene3D" id="1.10.510.10">
    <property type="entry name" value="Transferase(Phosphotransferase) domain 1"/>
    <property type="match status" value="1"/>
</dbReference>
<keyword evidence="1" id="KW-0808">Transferase</keyword>
<evidence type="ECO:0000313" key="3">
    <source>
        <dbReference type="EMBL" id="MBB5475331.1"/>
    </source>
</evidence>
<reference evidence="2 4" key="1">
    <citation type="submission" date="2019-07" db="EMBL/GenBank/DDBJ databases">
        <title>Whole genome shotgun sequence of Cellulomonas hominis NBRC 16055.</title>
        <authorList>
            <person name="Hosoyama A."/>
            <person name="Uohara A."/>
            <person name="Ohji S."/>
            <person name="Ichikawa N."/>
        </authorList>
    </citation>
    <scope>NUCLEOTIDE SEQUENCE [LARGE SCALE GENOMIC DNA]</scope>
    <source>
        <strain evidence="2 4">NBRC 16055</strain>
    </source>
</reference>
<dbReference type="SUPFAM" id="SSF56112">
    <property type="entry name" value="Protein kinase-like (PK-like)"/>
    <property type="match status" value="1"/>
</dbReference>
<dbReference type="PANTHER" id="PTHR12149">
    <property type="entry name" value="FRUCTOSAMINE 3 KINASE-RELATED PROTEIN"/>
    <property type="match status" value="1"/>
</dbReference>
<dbReference type="PIRSF" id="PIRSF006221">
    <property type="entry name" value="Ketosamine-3-kinase"/>
    <property type="match status" value="1"/>
</dbReference>
<evidence type="ECO:0000256" key="1">
    <source>
        <dbReference type="PIRNR" id="PIRNR006221"/>
    </source>
</evidence>
<organism evidence="2 4">
    <name type="scientific">Cellulomonas hominis</name>
    <dbReference type="NCBI Taxonomy" id="156981"/>
    <lineage>
        <taxon>Bacteria</taxon>
        <taxon>Bacillati</taxon>
        <taxon>Actinomycetota</taxon>
        <taxon>Actinomycetes</taxon>
        <taxon>Micrococcales</taxon>
        <taxon>Cellulomonadaceae</taxon>
        <taxon>Cellulomonas</taxon>
    </lineage>
</organism>
<keyword evidence="1 2" id="KW-0418">Kinase</keyword>